<keyword evidence="2" id="KW-0812">Transmembrane</keyword>
<dbReference type="AlphaFoldDB" id="A0A5N6KJ80"/>
<dbReference type="Proteomes" id="UP000326757">
    <property type="component" value="Unassembled WGS sequence"/>
</dbReference>
<protein>
    <submittedName>
        <fullName evidence="3">Uncharacterized protein</fullName>
    </submittedName>
</protein>
<evidence type="ECO:0000256" key="1">
    <source>
        <dbReference type="SAM" id="MobiDB-lite"/>
    </source>
</evidence>
<feature type="region of interest" description="Disordered" evidence="1">
    <location>
        <begin position="340"/>
        <end position="441"/>
    </location>
</feature>
<feature type="compositionally biased region" description="Low complexity" evidence="1">
    <location>
        <begin position="412"/>
        <end position="427"/>
    </location>
</feature>
<sequence>MNSDNQTTPSSFTQSSPPASVGTSQVRPRRFYMLRAFIYRLLPLMIFTISLITGTVILIYAVVNKRVLPPKFIIGSFITIGIIVAVWCLLKGILFLRQEFGTQGVDEAEAKMNRLDQLARKQGWSKKCWRWLKETSVLIGKIGTRSDGTRSPVLGRNDVGARGSPRNPPAGGVQDSKLVGQVAQARTFIHTVQDCQISPLQLEARSSPPTVPSTLQQNQNATRRKPIFQPSGGTKKSRGPTTNHTRLRSRDKLTTAHPSPPHASQPVIYIEREPQKMEPQTRGPAHRPIPTGQDVASTDTPQWHTPQQAFNRPTYYPTTAKALPPILSIENILAHPPVHVQGIHRDNDPPRQHPPSRTFNPLSDSSNGNIHSFPKTASPQPKATHQTKDPTMPSLPPSTHPSHQKPNEVPNQDEPQSQSQSQPQLQHEQQRYSAYNPPPCQIIPEITSASSRRHTVANFSGPPSGLRRLESIELEIKMDGDGYYRHGLYD</sequence>
<feature type="compositionally biased region" description="Polar residues" evidence="1">
    <location>
        <begin position="231"/>
        <end position="244"/>
    </location>
</feature>
<evidence type="ECO:0000313" key="3">
    <source>
        <dbReference type="EMBL" id="KAB8303737.1"/>
    </source>
</evidence>
<evidence type="ECO:0000313" key="4">
    <source>
        <dbReference type="Proteomes" id="UP000326757"/>
    </source>
</evidence>
<comment type="caution">
    <text evidence="3">The sequence shown here is derived from an EMBL/GenBank/DDBJ whole genome shotgun (WGS) entry which is preliminary data.</text>
</comment>
<feature type="compositionally biased region" description="Polar residues" evidence="1">
    <location>
        <begin position="294"/>
        <end position="311"/>
    </location>
</feature>
<feature type="region of interest" description="Disordered" evidence="1">
    <location>
        <begin position="149"/>
        <end position="175"/>
    </location>
</feature>
<proteinExistence type="predicted"/>
<keyword evidence="2" id="KW-0472">Membrane</keyword>
<feature type="compositionally biased region" description="Polar residues" evidence="1">
    <location>
        <begin position="355"/>
        <end position="384"/>
    </location>
</feature>
<keyword evidence="2" id="KW-1133">Transmembrane helix</keyword>
<keyword evidence="4" id="KW-1185">Reference proteome</keyword>
<feature type="transmembrane region" description="Helical" evidence="2">
    <location>
        <begin position="37"/>
        <end position="60"/>
    </location>
</feature>
<dbReference type="OrthoDB" id="3535870at2759"/>
<feature type="transmembrane region" description="Helical" evidence="2">
    <location>
        <begin position="72"/>
        <end position="90"/>
    </location>
</feature>
<feature type="region of interest" description="Disordered" evidence="1">
    <location>
        <begin position="1"/>
        <end position="23"/>
    </location>
</feature>
<feature type="region of interest" description="Disordered" evidence="1">
    <location>
        <begin position="204"/>
        <end position="314"/>
    </location>
</feature>
<name>A0A5N6KJ80_MONLA</name>
<gene>
    <name evidence="3" type="ORF">EYC80_005120</name>
</gene>
<accession>A0A5N6KJ80</accession>
<dbReference type="EMBL" id="VIGI01000002">
    <property type="protein sequence ID" value="KAB8303737.1"/>
    <property type="molecule type" value="Genomic_DNA"/>
</dbReference>
<reference evidence="3 4" key="1">
    <citation type="submission" date="2019-06" db="EMBL/GenBank/DDBJ databases">
        <title>Genome Sequence of the Brown Rot Fungal Pathogen Monilinia laxa.</title>
        <authorList>
            <person name="De Miccolis Angelini R.M."/>
            <person name="Landi L."/>
            <person name="Abate D."/>
            <person name="Pollastro S."/>
            <person name="Romanazzi G."/>
            <person name="Faretra F."/>
        </authorList>
    </citation>
    <scope>NUCLEOTIDE SEQUENCE [LARGE SCALE GENOMIC DNA]</scope>
    <source>
        <strain evidence="3 4">Mlax316</strain>
    </source>
</reference>
<organism evidence="3 4">
    <name type="scientific">Monilinia laxa</name>
    <name type="common">Brown rot fungus</name>
    <name type="synonym">Sclerotinia laxa</name>
    <dbReference type="NCBI Taxonomy" id="61186"/>
    <lineage>
        <taxon>Eukaryota</taxon>
        <taxon>Fungi</taxon>
        <taxon>Dikarya</taxon>
        <taxon>Ascomycota</taxon>
        <taxon>Pezizomycotina</taxon>
        <taxon>Leotiomycetes</taxon>
        <taxon>Helotiales</taxon>
        <taxon>Sclerotiniaceae</taxon>
        <taxon>Monilinia</taxon>
    </lineage>
</organism>
<feature type="compositionally biased region" description="Low complexity" evidence="1">
    <location>
        <begin position="7"/>
        <end position="20"/>
    </location>
</feature>
<feature type="compositionally biased region" description="Polar residues" evidence="1">
    <location>
        <begin position="212"/>
        <end position="221"/>
    </location>
</feature>
<evidence type="ECO:0000256" key="2">
    <source>
        <dbReference type="SAM" id="Phobius"/>
    </source>
</evidence>